<dbReference type="EMBL" id="CP007130">
    <property type="protein sequence ID" value="AHG93449.1"/>
    <property type="molecule type" value="Genomic_DNA"/>
</dbReference>
<dbReference type="HOGENOM" id="CLU_014447_0_0_0"/>
<reference evidence="2 3" key="1">
    <citation type="journal article" date="2014" name="Genome Announc.">
        <title>Genome Sequence and Methylome of Soil Bacterium Gemmatirosa kalamazoonensis KBS708T, a Member of the Rarely Cultivated Gemmatimonadetes Phylum.</title>
        <authorList>
            <person name="Debruyn J.M."/>
            <person name="Radosevich M."/>
            <person name="Wommack K.E."/>
            <person name="Polson S.W."/>
            <person name="Hauser L.J."/>
            <person name="Fawaz M.N."/>
            <person name="Korlach J."/>
            <person name="Tsai Y.C."/>
        </authorList>
    </citation>
    <scope>NUCLEOTIDE SEQUENCE [LARGE SCALE GENOMIC DNA]</scope>
    <source>
        <strain evidence="2 3">KBS708</strain>
        <plasmid evidence="3">Plasmid 2</plasmid>
    </source>
</reference>
<dbReference type="Pfam" id="PF08448">
    <property type="entry name" value="PAS_4"/>
    <property type="match status" value="1"/>
</dbReference>
<dbReference type="eggNOG" id="COG1413">
    <property type="taxonomic scope" value="Bacteria"/>
</dbReference>
<dbReference type="Pfam" id="PF13646">
    <property type="entry name" value="HEAT_2"/>
    <property type="match status" value="8"/>
</dbReference>
<evidence type="ECO:0000313" key="3">
    <source>
        <dbReference type="Proteomes" id="UP000019151"/>
    </source>
</evidence>
<name>W0RR37_9BACT</name>
<dbReference type="InterPro" id="IPR013656">
    <property type="entry name" value="PAS_4"/>
</dbReference>
<accession>W0RR37</accession>
<dbReference type="AlphaFoldDB" id="W0RR37"/>
<dbReference type="SMART" id="SM00567">
    <property type="entry name" value="EZ_HEAT"/>
    <property type="match status" value="17"/>
</dbReference>
<dbReference type="PANTHER" id="PTHR12697">
    <property type="entry name" value="PBS LYASE HEAT-LIKE PROTEIN"/>
    <property type="match status" value="1"/>
</dbReference>
<dbReference type="SUPFAM" id="SSF55785">
    <property type="entry name" value="PYP-like sensor domain (PAS domain)"/>
    <property type="match status" value="1"/>
</dbReference>
<dbReference type="GO" id="GO:0016491">
    <property type="term" value="F:oxidoreductase activity"/>
    <property type="evidence" value="ECO:0007669"/>
    <property type="project" value="TreeGrafter"/>
</dbReference>
<evidence type="ECO:0000259" key="1">
    <source>
        <dbReference type="Pfam" id="PF08448"/>
    </source>
</evidence>
<dbReference type="InterPro" id="IPR016024">
    <property type="entry name" value="ARM-type_fold"/>
</dbReference>
<evidence type="ECO:0000313" key="2">
    <source>
        <dbReference type="EMBL" id="AHG93449.1"/>
    </source>
</evidence>
<geneLocation type="plasmid" evidence="2 3">
    <name>2</name>
</geneLocation>
<gene>
    <name evidence="2" type="ORF">J421_5914</name>
</gene>
<feature type="domain" description="PAS fold-4" evidence="1">
    <location>
        <begin position="8"/>
        <end position="122"/>
    </location>
</feature>
<keyword evidence="3" id="KW-1185">Reference proteome</keyword>
<dbReference type="Pfam" id="PF03130">
    <property type="entry name" value="HEAT_PBS"/>
    <property type="match status" value="1"/>
</dbReference>
<protein>
    <submittedName>
        <fullName evidence="2">PAS fold-4 domain protein</fullName>
    </submittedName>
</protein>
<proteinExistence type="predicted"/>
<dbReference type="Proteomes" id="UP000019151">
    <property type="component" value="Plasmid 2"/>
</dbReference>
<dbReference type="InterPro" id="IPR000225">
    <property type="entry name" value="Armadillo"/>
</dbReference>
<keyword evidence="2" id="KW-0614">Plasmid</keyword>
<dbReference type="RefSeq" id="WP_025414753.1">
    <property type="nucleotide sequence ID" value="NZ_CP007130.1"/>
</dbReference>
<dbReference type="InterPro" id="IPR011989">
    <property type="entry name" value="ARM-like"/>
</dbReference>
<sequence>MSVATGSVGVFTTDLALVVRSWDAWLAAATGVDESEAYGRPLAELFPDLDARGHLARLRRVADSGVVQVLAPAFHEYLLACPPRTASARFARMQQHVTIAPLRDGETIVGVTVTVEDVTARRDRERELAEELRSPDDLVRLRAVRALDTEAAAPEPLAGALGDSSWRVRRAAAEGLARVPDDGVVDLLLSALRERHRDPGVLNAALTALARAHHDVVPPLVQLLDAAGSDAELRTYVILALGLLQDVRAVPVLIRALADVDANVRFHAIEALGRIRSRAAALPVAEVAESRDFSVAFAALDTLAAIGEPSVAPRLLPLLDDELLQPAVVDALARLGGEDAVAPLTALLDQPGSPTLAVAVALATLHARLDATGASTGGIAEFVRAVAPAGASRSLLGALPTAGEAERAAAVTVLGWLSVEGMETTLAALLAHPDACRAVVDVLVQRGAAAVDPLLDALTQDDDGVRKAAAAALGRIGSAAAVPALVALLDDAPEVAVVAAGALGSIGDRRAFEPLIARLDDPHAAVRQAAVGALHSLGHPESSARVVVLLADPSPRVREAAARMAGYFAFAACVEPLLSLRHDDDEAVRRAAVEQLVQFDDPRAREALGEALADDTPSTRAAAARALSHVAPADAVPGLLAALRDPDPWVRYYAARSAGRLRTDQALPELLRLAVGDDAPPVRIAAVDALGEIGSEDELRKLVPLAADPEPLVARAALLALGGSSDPATLAPLVAALDGDDRATAVAALDALVRRADPRAASAVASFARASDVPDVWTRALHALERMGGVDAIAALVGIAADPVRTAAAVEALAGVGERDAAWVARGLDDADVHVRCAVVEALGRSPHAAAAPLLAAALHDESPAVRTAAAHALAQRDLRSARTTDARSVSG</sequence>
<dbReference type="SUPFAM" id="SSF48371">
    <property type="entry name" value="ARM repeat"/>
    <property type="match status" value="4"/>
</dbReference>
<dbReference type="Gene3D" id="3.30.450.20">
    <property type="entry name" value="PAS domain"/>
    <property type="match status" value="1"/>
</dbReference>
<dbReference type="PATRIC" id="fig|861299.3.peg.5963"/>
<dbReference type="OrthoDB" id="438127at2"/>
<dbReference type="SMART" id="SM00185">
    <property type="entry name" value="ARM"/>
    <property type="match status" value="5"/>
</dbReference>
<dbReference type="InterPro" id="IPR004155">
    <property type="entry name" value="PBS_lyase_HEAT"/>
</dbReference>
<dbReference type="KEGG" id="gba:J421_5914"/>
<dbReference type="InterPro" id="IPR035965">
    <property type="entry name" value="PAS-like_dom_sf"/>
</dbReference>
<dbReference type="Gene3D" id="1.25.10.10">
    <property type="entry name" value="Leucine-rich Repeat Variant"/>
    <property type="match status" value="6"/>
</dbReference>
<dbReference type="PANTHER" id="PTHR12697:SF5">
    <property type="entry name" value="DEOXYHYPUSINE HYDROXYLASE"/>
    <property type="match status" value="1"/>
</dbReference>
<organism evidence="2 3">
    <name type="scientific">Gemmatirosa kalamazoonensis</name>
    <dbReference type="NCBI Taxonomy" id="861299"/>
    <lineage>
        <taxon>Bacteria</taxon>
        <taxon>Pseudomonadati</taxon>
        <taxon>Gemmatimonadota</taxon>
        <taxon>Gemmatimonadia</taxon>
        <taxon>Gemmatimonadales</taxon>
        <taxon>Gemmatimonadaceae</taxon>
        <taxon>Gemmatirosa</taxon>
    </lineage>
</organism>
<dbReference type="InParanoid" id="W0RR37"/>